<feature type="domain" description="Sugar phosphate transporter" evidence="6">
    <location>
        <begin position="36"/>
        <end position="176"/>
    </location>
</feature>
<feature type="transmembrane region" description="Helical" evidence="5">
    <location>
        <begin position="352"/>
        <end position="371"/>
    </location>
</feature>
<comment type="subcellular location">
    <subcellularLocation>
        <location evidence="1">Membrane</location>
        <topology evidence="1">Multi-pass membrane protein</topology>
    </subcellularLocation>
</comment>
<feature type="transmembrane region" description="Helical" evidence="5">
    <location>
        <begin position="160"/>
        <end position="176"/>
    </location>
</feature>
<feature type="transmembrane region" description="Helical" evidence="5">
    <location>
        <begin position="60"/>
        <end position="82"/>
    </location>
</feature>
<evidence type="ECO:0000259" key="6">
    <source>
        <dbReference type="Pfam" id="PF03151"/>
    </source>
</evidence>
<keyword evidence="4 5" id="KW-0472">Membrane</keyword>
<gene>
    <name evidence="7" type="ORF">AB1Y20_017072</name>
</gene>
<dbReference type="InterPro" id="IPR004853">
    <property type="entry name" value="Sugar_P_trans_dom"/>
</dbReference>
<keyword evidence="2 5" id="KW-0812">Transmembrane</keyword>
<dbReference type="AlphaFoldDB" id="A0AB34IBA1"/>
<evidence type="ECO:0000313" key="7">
    <source>
        <dbReference type="EMBL" id="KAL1495208.1"/>
    </source>
</evidence>
<dbReference type="GO" id="GO:0016020">
    <property type="term" value="C:membrane"/>
    <property type="evidence" value="ECO:0007669"/>
    <property type="project" value="UniProtKB-SubCell"/>
</dbReference>
<feature type="transmembrane region" description="Helical" evidence="5">
    <location>
        <begin position="209"/>
        <end position="233"/>
    </location>
</feature>
<feature type="transmembrane region" description="Helical" evidence="5">
    <location>
        <begin position="103"/>
        <end position="128"/>
    </location>
</feature>
<feature type="transmembrane region" description="Helical" evidence="5">
    <location>
        <begin position="134"/>
        <end position="153"/>
    </location>
</feature>
<dbReference type="PANTHER" id="PTHR11132">
    <property type="entry name" value="SOLUTE CARRIER FAMILY 35"/>
    <property type="match status" value="1"/>
</dbReference>
<evidence type="ECO:0000313" key="8">
    <source>
        <dbReference type="Proteomes" id="UP001515480"/>
    </source>
</evidence>
<evidence type="ECO:0000256" key="3">
    <source>
        <dbReference type="ARBA" id="ARBA00022989"/>
    </source>
</evidence>
<keyword evidence="3 5" id="KW-1133">Transmembrane helix</keyword>
<feature type="transmembrane region" description="Helical" evidence="5">
    <location>
        <begin position="37"/>
        <end position="54"/>
    </location>
</feature>
<organism evidence="7 8">
    <name type="scientific">Prymnesium parvum</name>
    <name type="common">Toxic golden alga</name>
    <dbReference type="NCBI Taxonomy" id="97485"/>
    <lineage>
        <taxon>Eukaryota</taxon>
        <taxon>Haptista</taxon>
        <taxon>Haptophyta</taxon>
        <taxon>Prymnesiophyceae</taxon>
        <taxon>Prymnesiales</taxon>
        <taxon>Prymnesiaceae</taxon>
        <taxon>Prymnesium</taxon>
    </lineage>
</organism>
<comment type="caution">
    <text evidence="7">The sequence shown here is derived from an EMBL/GenBank/DDBJ whole genome shotgun (WGS) entry which is preliminary data.</text>
</comment>
<sequence>MELEGNNLLEPRLTSEARPPQWLQALSRSPTCRALRLVGYICLWYALSVGLTLYNKWLFAVFGFHFPLLTTAYHFTLKLLLARLGMWLLRVSVLPMRRSLLTMWCRIAPTGVTTALDVAFSNLALLYITVTYYTIVKSSVPLWILAFSVYLGLQRLRWQMLLVLTAIGAGIVLATADADALPAHANGTADEAASGAAAAAPPATPAARAFGLLLVLGASFCAGFRWACTQLLLQSLTHARGAASPEASERAALHPLSLVYAFSPFACAVLLPFAAWVEMADLRVYLSELEAGALLPVAGLASAGALLGFLLILAELRVVQLSSGLSLSVAGILKELLTVLASALVLGDQLTTYNVLGLAMCLFGILVYTCLMQADAIEARSKAFREKASLPKMCGKRKDGCTRTRASACMQDEDSDMGT</sequence>
<feature type="transmembrane region" description="Helical" evidence="5">
    <location>
        <begin position="293"/>
        <end position="313"/>
    </location>
</feature>
<dbReference type="EMBL" id="JBGBPQ010000033">
    <property type="protein sequence ID" value="KAL1495208.1"/>
    <property type="molecule type" value="Genomic_DNA"/>
</dbReference>
<accession>A0AB34IBA1</accession>
<dbReference type="Pfam" id="PF03151">
    <property type="entry name" value="TPT"/>
    <property type="match status" value="1"/>
</dbReference>
<evidence type="ECO:0000256" key="1">
    <source>
        <dbReference type="ARBA" id="ARBA00004141"/>
    </source>
</evidence>
<dbReference type="Proteomes" id="UP001515480">
    <property type="component" value="Unassembled WGS sequence"/>
</dbReference>
<name>A0AB34IBA1_PRYPA</name>
<feature type="transmembrane region" description="Helical" evidence="5">
    <location>
        <begin position="253"/>
        <end position="273"/>
    </location>
</feature>
<dbReference type="InterPro" id="IPR050186">
    <property type="entry name" value="TPT_transporter"/>
</dbReference>
<proteinExistence type="predicted"/>
<evidence type="ECO:0000256" key="2">
    <source>
        <dbReference type="ARBA" id="ARBA00022692"/>
    </source>
</evidence>
<keyword evidence="8" id="KW-1185">Reference proteome</keyword>
<protein>
    <recommendedName>
        <fullName evidence="6">Sugar phosphate transporter domain-containing protein</fullName>
    </recommendedName>
</protein>
<evidence type="ECO:0000256" key="4">
    <source>
        <dbReference type="ARBA" id="ARBA00023136"/>
    </source>
</evidence>
<reference evidence="7 8" key="1">
    <citation type="journal article" date="2024" name="Science">
        <title>Giant polyketide synthase enzymes in the biosynthesis of giant marine polyether toxins.</title>
        <authorList>
            <person name="Fallon T.R."/>
            <person name="Shende V.V."/>
            <person name="Wierzbicki I.H."/>
            <person name="Pendleton A.L."/>
            <person name="Watervoot N.F."/>
            <person name="Auber R.P."/>
            <person name="Gonzalez D.J."/>
            <person name="Wisecaver J.H."/>
            <person name="Moore B.S."/>
        </authorList>
    </citation>
    <scope>NUCLEOTIDE SEQUENCE [LARGE SCALE GENOMIC DNA]</scope>
    <source>
        <strain evidence="7 8">12B1</strain>
    </source>
</reference>
<feature type="transmembrane region" description="Helical" evidence="5">
    <location>
        <begin position="325"/>
        <end position="346"/>
    </location>
</feature>
<evidence type="ECO:0000256" key="5">
    <source>
        <dbReference type="SAM" id="Phobius"/>
    </source>
</evidence>